<dbReference type="Pfam" id="PF01061">
    <property type="entry name" value="ABC2_membrane"/>
    <property type="match status" value="1"/>
</dbReference>
<accession>A0A543J867</accession>
<comment type="subcellular location">
    <subcellularLocation>
        <location evidence="6">Cell membrane</location>
        <topology evidence="6">Multi-pass membrane protein</topology>
    </subcellularLocation>
    <subcellularLocation>
        <location evidence="1">Membrane</location>
        <topology evidence="1">Multi-pass membrane protein</topology>
    </subcellularLocation>
</comment>
<evidence type="ECO:0000256" key="3">
    <source>
        <dbReference type="ARBA" id="ARBA00022989"/>
    </source>
</evidence>
<dbReference type="RefSeq" id="WP_141975984.1">
    <property type="nucleotide sequence ID" value="NZ_VFPP01000001.1"/>
</dbReference>
<feature type="domain" description="ABC transmembrane type-2" evidence="7">
    <location>
        <begin position="33"/>
        <end position="266"/>
    </location>
</feature>
<keyword evidence="6" id="KW-1003">Cell membrane</keyword>
<dbReference type="OrthoDB" id="9786643at2"/>
<evidence type="ECO:0000256" key="4">
    <source>
        <dbReference type="ARBA" id="ARBA00023136"/>
    </source>
</evidence>
<evidence type="ECO:0000313" key="9">
    <source>
        <dbReference type="Proteomes" id="UP000316628"/>
    </source>
</evidence>
<keyword evidence="3 6" id="KW-1133">Transmembrane helix</keyword>
<keyword evidence="9" id="KW-1185">Reference proteome</keyword>
<proteinExistence type="inferred from homology"/>
<dbReference type="GO" id="GO:0140359">
    <property type="term" value="F:ABC-type transporter activity"/>
    <property type="evidence" value="ECO:0007669"/>
    <property type="project" value="InterPro"/>
</dbReference>
<dbReference type="GO" id="GO:0046677">
    <property type="term" value="P:response to antibiotic"/>
    <property type="evidence" value="ECO:0007669"/>
    <property type="project" value="UniProtKB-KW"/>
</dbReference>
<gene>
    <name evidence="8" type="ORF">FHX81_1293</name>
</gene>
<dbReference type="GO" id="GO:0043190">
    <property type="term" value="C:ATP-binding cassette (ABC) transporter complex"/>
    <property type="evidence" value="ECO:0007669"/>
    <property type="project" value="InterPro"/>
</dbReference>
<evidence type="ECO:0000256" key="5">
    <source>
        <dbReference type="ARBA" id="ARBA00023251"/>
    </source>
</evidence>
<dbReference type="InterPro" id="IPR051784">
    <property type="entry name" value="Nod_factor_ABC_transporter"/>
</dbReference>
<evidence type="ECO:0000256" key="2">
    <source>
        <dbReference type="ARBA" id="ARBA00022692"/>
    </source>
</evidence>
<evidence type="ECO:0000259" key="7">
    <source>
        <dbReference type="PROSITE" id="PS51012"/>
    </source>
</evidence>
<feature type="transmembrane region" description="Helical" evidence="6">
    <location>
        <begin position="35"/>
        <end position="57"/>
    </location>
</feature>
<keyword evidence="2 6" id="KW-0812">Transmembrane</keyword>
<dbReference type="InterPro" id="IPR047817">
    <property type="entry name" value="ABC2_TM_bact-type"/>
</dbReference>
<dbReference type="PANTHER" id="PTHR43229:SF2">
    <property type="entry name" value="NODULATION PROTEIN J"/>
    <property type="match status" value="1"/>
</dbReference>
<reference evidence="8 9" key="1">
    <citation type="submission" date="2019-06" db="EMBL/GenBank/DDBJ databases">
        <title>Sequencing the genomes of 1000 actinobacteria strains.</title>
        <authorList>
            <person name="Klenk H.-P."/>
        </authorList>
    </citation>
    <scope>NUCLEOTIDE SEQUENCE [LARGE SCALE GENOMIC DNA]</scope>
    <source>
        <strain evidence="8 9">DSM 45456</strain>
    </source>
</reference>
<dbReference type="InterPro" id="IPR000412">
    <property type="entry name" value="ABC_2_transport"/>
</dbReference>
<feature type="transmembrane region" description="Helical" evidence="6">
    <location>
        <begin position="113"/>
        <end position="142"/>
    </location>
</feature>
<keyword evidence="6" id="KW-0813">Transport</keyword>
<keyword evidence="4 6" id="KW-0472">Membrane</keyword>
<dbReference type="PROSITE" id="PS51012">
    <property type="entry name" value="ABC_TM2"/>
    <property type="match status" value="1"/>
</dbReference>
<dbReference type="InterPro" id="IPR013525">
    <property type="entry name" value="ABC2_TM"/>
</dbReference>
<comment type="similarity">
    <text evidence="6">Belongs to the ABC-2 integral membrane protein family.</text>
</comment>
<organism evidence="8 9">
    <name type="scientific">Saccharothrix saharensis</name>
    <dbReference type="NCBI Taxonomy" id="571190"/>
    <lineage>
        <taxon>Bacteria</taxon>
        <taxon>Bacillati</taxon>
        <taxon>Actinomycetota</taxon>
        <taxon>Actinomycetes</taxon>
        <taxon>Pseudonocardiales</taxon>
        <taxon>Pseudonocardiaceae</taxon>
        <taxon>Saccharothrix</taxon>
    </lineage>
</organism>
<feature type="transmembrane region" description="Helical" evidence="6">
    <location>
        <begin position="240"/>
        <end position="264"/>
    </location>
</feature>
<dbReference type="PIRSF" id="PIRSF006648">
    <property type="entry name" value="DrrB"/>
    <property type="match status" value="1"/>
</dbReference>
<dbReference type="AlphaFoldDB" id="A0A543J867"/>
<evidence type="ECO:0000256" key="6">
    <source>
        <dbReference type="RuleBase" id="RU361157"/>
    </source>
</evidence>
<sequence>MTATEPATGARACLARTAAVSYRHFLVLRRSPHRFFDITVLPFVDSLLFGSLGTFIAREGGAGRTTAAYLLAGIVLWHILYQAQIAVSTGFLDEVSSRNLLSVMVTPIREAEYLAGIALVGLAKLVLAVAGVSAAAFLLYAFDVTTLGLGLIPIAAVLVVAGWALGLFVIGLVLRFGSGAEAFAWGIMFLIMPLSGVFYSRQSLPGFLQPVSAALPTTHAFAAGRSLLSDNAFPWHDFRLAAITTALLAALAVAFVARAFTIFLRRGYITRHM</sequence>
<keyword evidence="5" id="KW-0046">Antibiotic resistance</keyword>
<dbReference type="EMBL" id="VFPP01000001">
    <property type="protein sequence ID" value="TQM79001.1"/>
    <property type="molecule type" value="Genomic_DNA"/>
</dbReference>
<protein>
    <recommendedName>
        <fullName evidence="6">Transport permease protein</fullName>
    </recommendedName>
</protein>
<dbReference type="Proteomes" id="UP000316628">
    <property type="component" value="Unassembled WGS sequence"/>
</dbReference>
<feature type="transmembrane region" description="Helical" evidence="6">
    <location>
        <begin position="148"/>
        <end position="170"/>
    </location>
</feature>
<evidence type="ECO:0000256" key="1">
    <source>
        <dbReference type="ARBA" id="ARBA00004141"/>
    </source>
</evidence>
<name>A0A543J867_9PSEU</name>
<feature type="transmembrane region" description="Helical" evidence="6">
    <location>
        <begin position="182"/>
        <end position="200"/>
    </location>
</feature>
<feature type="transmembrane region" description="Helical" evidence="6">
    <location>
        <begin position="69"/>
        <end position="92"/>
    </location>
</feature>
<evidence type="ECO:0000313" key="8">
    <source>
        <dbReference type="EMBL" id="TQM79001.1"/>
    </source>
</evidence>
<comment type="caution">
    <text evidence="8">The sequence shown here is derived from an EMBL/GenBank/DDBJ whole genome shotgun (WGS) entry which is preliminary data.</text>
</comment>
<dbReference type="PANTHER" id="PTHR43229">
    <property type="entry name" value="NODULATION PROTEIN J"/>
    <property type="match status" value="1"/>
</dbReference>